<gene>
    <name evidence="2" type="ORF">FOZ60_009586</name>
</gene>
<sequence length="401" mass="44906">MPSSSVESELKANMVENPCLQSLCKHLDLDQPQLLVYLKQEEFDVIIQKAITDKKVSLAEVLGWREAYEKLLATKSSQKTARVTSESSTISSKLSHNGSTVSTVPTELPLAYKFMSDMSSEEVISTSDMVELISEIPLPGKKCFEGHQDGRSISWYLERLADEAKMFELQPKGCWLYLLQGCSSTVRAAVTKATQQRCGTKVWMTDYRVMLQYGLEFLKNTYNKSDEPAHHEVKLSRLRQGEQEGIYAYLDKVNNVCEQAQACGVSLSSTEGDWLQITVNEKADKQKYFCADISCELADWMSQRILSLREELDAGNLTSATTTAADDKVVDGEAAHGILAVRKRKKKRVDYRERDEDDFGDDDDADKANGQEEAQEVCAATSVKAGDRMFKARGRDPQVGR</sequence>
<dbReference type="Proteomes" id="UP000541610">
    <property type="component" value="Unassembled WGS sequence"/>
</dbReference>
<protein>
    <submittedName>
        <fullName evidence="2">Uncharacterized protein</fullName>
    </submittedName>
</protein>
<comment type="caution">
    <text evidence="2">The sequence shown here is derived from an EMBL/GenBank/DDBJ whole genome shotgun (WGS) entry which is preliminary data.</text>
</comment>
<accession>A0A7J6NGX5</accession>
<name>A0A7J6NGX5_PEROL</name>
<dbReference type="AlphaFoldDB" id="A0A7J6NGX5"/>
<reference evidence="2 3" key="1">
    <citation type="submission" date="2020-04" db="EMBL/GenBank/DDBJ databases">
        <title>Perkinsus olseni comparative genomics.</title>
        <authorList>
            <person name="Bogema D.R."/>
        </authorList>
    </citation>
    <scope>NUCLEOTIDE SEQUENCE [LARGE SCALE GENOMIC DNA]</scope>
    <source>
        <strain evidence="2">00978-12</strain>
    </source>
</reference>
<feature type="region of interest" description="Disordered" evidence="1">
    <location>
        <begin position="351"/>
        <end position="377"/>
    </location>
</feature>
<dbReference type="EMBL" id="JABANP010000389">
    <property type="protein sequence ID" value="KAF4683089.1"/>
    <property type="molecule type" value="Genomic_DNA"/>
</dbReference>
<evidence type="ECO:0000313" key="3">
    <source>
        <dbReference type="Proteomes" id="UP000541610"/>
    </source>
</evidence>
<proteinExistence type="predicted"/>
<evidence type="ECO:0000313" key="2">
    <source>
        <dbReference type="EMBL" id="KAF4683089.1"/>
    </source>
</evidence>
<organism evidence="2 3">
    <name type="scientific">Perkinsus olseni</name>
    <name type="common">Perkinsus atlanticus</name>
    <dbReference type="NCBI Taxonomy" id="32597"/>
    <lineage>
        <taxon>Eukaryota</taxon>
        <taxon>Sar</taxon>
        <taxon>Alveolata</taxon>
        <taxon>Perkinsozoa</taxon>
        <taxon>Perkinsea</taxon>
        <taxon>Perkinsida</taxon>
        <taxon>Perkinsidae</taxon>
        <taxon>Perkinsus</taxon>
    </lineage>
</organism>
<feature type="compositionally biased region" description="Acidic residues" evidence="1">
    <location>
        <begin position="355"/>
        <end position="365"/>
    </location>
</feature>
<evidence type="ECO:0000256" key="1">
    <source>
        <dbReference type="SAM" id="MobiDB-lite"/>
    </source>
</evidence>